<keyword evidence="3" id="KW-1185">Reference proteome</keyword>
<reference evidence="2 3" key="1">
    <citation type="submission" date="2021-03" db="EMBL/GenBank/DDBJ databases">
        <title>Metabolic Capacity of the Antarctic Cyanobacterium Phormidium pseudopriestleyi that Sustains Oxygenic Photosynthesis in the Presence of Hydrogen Sulfide.</title>
        <authorList>
            <person name="Lumian J.E."/>
            <person name="Jungblut A.D."/>
            <person name="Dillon M.L."/>
            <person name="Hawes I."/>
            <person name="Doran P.T."/>
            <person name="Mackey T.J."/>
            <person name="Dick G.J."/>
            <person name="Grettenberger C.L."/>
            <person name="Sumner D.Y."/>
        </authorList>
    </citation>
    <scope>NUCLEOTIDE SEQUENCE [LARGE SCALE GENOMIC DNA]</scope>
    <source>
        <strain evidence="2 3">FRX01</strain>
    </source>
</reference>
<organism evidence="2 3">
    <name type="scientific">Phormidium pseudopriestleyi FRX01</name>
    <dbReference type="NCBI Taxonomy" id="1759528"/>
    <lineage>
        <taxon>Bacteria</taxon>
        <taxon>Bacillati</taxon>
        <taxon>Cyanobacteriota</taxon>
        <taxon>Cyanophyceae</taxon>
        <taxon>Oscillatoriophycideae</taxon>
        <taxon>Oscillatoriales</taxon>
        <taxon>Oscillatoriaceae</taxon>
        <taxon>Phormidium</taxon>
    </lineage>
</organism>
<gene>
    <name evidence="2" type="ORF">J0895_06920</name>
</gene>
<evidence type="ECO:0000313" key="2">
    <source>
        <dbReference type="EMBL" id="MBO0348835.1"/>
    </source>
</evidence>
<dbReference type="Proteomes" id="UP000664844">
    <property type="component" value="Unassembled WGS sequence"/>
</dbReference>
<dbReference type="RefSeq" id="WP_207087379.1">
    <property type="nucleotide sequence ID" value="NZ_JAFLQW010000192.1"/>
</dbReference>
<feature type="compositionally biased region" description="Basic and acidic residues" evidence="1">
    <location>
        <begin position="92"/>
        <end position="103"/>
    </location>
</feature>
<dbReference type="EMBL" id="JAFLQW010000192">
    <property type="protein sequence ID" value="MBO0348835.1"/>
    <property type="molecule type" value="Genomic_DNA"/>
</dbReference>
<proteinExistence type="predicted"/>
<sequence>MLKTWTDTHYKLEDGDWLYIAKHDDQGAASLICPGYARDGSGFTIHFTPAHVELLQNLLAVLQNTQSVSSSESVRGTTGNPWVERYPNPEAVKTESRSGEEPGYKYPNSASVTPRPVIR</sequence>
<evidence type="ECO:0000313" key="3">
    <source>
        <dbReference type="Proteomes" id="UP000664844"/>
    </source>
</evidence>
<feature type="region of interest" description="Disordered" evidence="1">
    <location>
        <begin position="66"/>
        <end position="119"/>
    </location>
</feature>
<feature type="compositionally biased region" description="Polar residues" evidence="1">
    <location>
        <begin position="66"/>
        <end position="80"/>
    </location>
</feature>
<name>A0ABS3FNZ8_9CYAN</name>
<protein>
    <submittedName>
        <fullName evidence="2">Uncharacterized protein</fullName>
    </submittedName>
</protein>
<accession>A0ABS3FNZ8</accession>
<evidence type="ECO:0000256" key="1">
    <source>
        <dbReference type="SAM" id="MobiDB-lite"/>
    </source>
</evidence>
<comment type="caution">
    <text evidence="2">The sequence shown here is derived from an EMBL/GenBank/DDBJ whole genome shotgun (WGS) entry which is preliminary data.</text>
</comment>